<keyword evidence="3 6" id="KW-0597">Phosphoprotein</keyword>
<dbReference type="OrthoDB" id="9764438at2"/>
<dbReference type="SMART" id="SM00387">
    <property type="entry name" value="HATPase_c"/>
    <property type="match status" value="1"/>
</dbReference>
<dbReference type="InterPro" id="IPR036890">
    <property type="entry name" value="HATPase_C_sf"/>
</dbReference>
<keyword evidence="11" id="KW-1185">Reference proteome</keyword>
<evidence type="ECO:0000259" key="8">
    <source>
        <dbReference type="PROSITE" id="PS50109"/>
    </source>
</evidence>
<evidence type="ECO:0000256" key="7">
    <source>
        <dbReference type="SAM" id="Coils"/>
    </source>
</evidence>
<dbReference type="Pfam" id="PF02518">
    <property type="entry name" value="HATPase_c"/>
    <property type="match status" value="1"/>
</dbReference>
<dbReference type="Pfam" id="PF00072">
    <property type="entry name" value="Response_reg"/>
    <property type="match status" value="1"/>
</dbReference>
<dbReference type="CDD" id="cd00082">
    <property type="entry name" value="HisKA"/>
    <property type="match status" value="1"/>
</dbReference>
<evidence type="ECO:0000313" key="11">
    <source>
        <dbReference type="Proteomes" id="UP000325302"/>
    </source>
</evidence>
<dbReference type="GO" id="GO:0005886">
    <property type="term" value="C:plasma membrane"/>
    <property type="evidence" value="ECO:0007669"/>
    <property type="project" value="TreeGrafter"/>
</dbReference>
<accession>A0A5A9W8B2</accession>
<dbReference type="AlphaFoldDB" id="A0A5A9W8B2"/>
<dbReference type="GO" id="GO:0009927">
    <property type="term" value="F:histidine phosphotransfer kinase activity"/>
    <property type="evidence" value="ECO:0007669"/>
    <property type="project" value="TreeGrafter"/>
</dbReference>
<evidence type="ECO:0000256" key="4">
    <source>
        <dbReference type="ARBA" id="ARBA00022679"/>
    </source>
</evidence>
<dbReference type="EMBL" id="SMRS01000001">
    <property type="protein sequence ID" value="KAA0876395.1"/>
    <property type="molecule type" value="Genomic_DNA"/>
</dbReference>
<dbReference type="FunFam" id="3.30.565.10:FF:000049">
    <property type="entry name" value="Two-component sensor histidine kinase"/>
    <property type="match status" value="1"/>
</dbReference>
<dbReference type="PANTHER" id="PTHR43047">
    <property type="entry name" value="TWO-COMPONENT HISTIDINE PROTEIN KINASE"/>
    <property type="match status" value="1"/>
</dbReference>
<dbReference type="SMART" id="SM00388">
    <property type="entry name" value="HisKA"/>
    <property type="match status" value="1"/>
</dbReference>
<feature type="modified residue" description="4-aspartylphosphate" evidence="6">
    <location>
        <position position="379"/>
    </location>
</feature>
<dbReference type="InterPro" id="IPR036097">
    <property type="entry name" value="HisK_dim/P_sf"/>
</dbReference>
<evidence type="ECO:0000313" key="10">
    <source>
        <dbReference type="EMBL" id="KAA0876395.1"/>
    </source>
</evidence>
<feature type="coiled-coil region" evidence="7">
    <location>
        <begin position="29"/>
        <end position="91"/>
    </location>
</feature>
<dbReference type="SMART" id="SM00448">
    <property type="entry name" value="REC"/>
    <property type="match status" value="1"/>
</dbReference>
<dbReference type="InterPro" id="IPR011006">
    <property type="entry name" value="CheY-like_superfamily"/>
</dbReference>
<dbReference type="SUPFAM" id="SSF52172">
    <property type="entry name" value="CheY-like"/>
    <property type="match status" value="1"/>
</dbReference>
<dbReference type="Gene3D" id="3.40.50.2300">
    <property type="match status" value="1"/>
</dbReference>
<dbReference type="SUPFAM" id="SSF55874">
    <property type="entry name" value="ATPase domain of HSP90 chaperone/DNA topoisomerase II/histidine kinase"/>
    <property type="match status" value="1"/>
</dbReference>
<keyword evidence="4" id="KW-0808">Transferase</keyword>
<feature type="domain" description="Response regulatory" evidence="9">
    <location>
        <begin position="330"/>
        <end position="444"/>
    </location>
</feature>
<dbReference type="Gene3D" id="1.10.287.130">
    <property type="match status" value="1"/>
</dbReference>
<dbReference type="InterPro" id="IPR001789">
    <property type="entry name" value="Sig_transdc_resp-reg_receiver"/>
</dbReference>
<organism evidence="10 11">
    <name type="scientific">Nitrincola tapanii</name>
    <dbReference type="NCBI Taxonomy" id="1708751"/>
    <lineage>
        <taxon>Bacteria</taxon>
        <taxon>Pseudomonadati</taxon>
        <taxon>Pseudomonadota</taxon>
        <taxon>Gammaproteobacteria</taxon>
        <taxon>Oceanospirillales</taxon>
        <taxon>Oceanospirillaceae</taxon>
        <taxon>Nitrincola</taxon>
    </lineage>
</organism>
<dbReference type="PROSITE" id="PS50110">
    <property type="entry name" value="RESPONSE_REGULATORY"/>
    <property type="match status" value="1"/>
</dbReference>
<reference evidence="10 11" key="1">
    <citation type="submission" date="2019-03" db="EMBL/GenBank/DDBJ databases">
        <title>Nitrincola sp. nov. isolated from an Indian soda lake.</title>
        <authorList>
            <person name="Joshi A."/>
            <person name="Thite S.V."/>
            <person name="Joseph N."/>
            <person name="Dhotre D."/>
            <person name="Moorthy M."/>
            <person name="Shouche Y.S."/>
        </authorList>
    </citation>
    <scope>NUCLEOTIDE SEQUENCE [LARGE SCALE GENOMIC DNA]</scope>
    <source>
        <strain evidence="10 11">MEB193</strain>
    </source>
</reference>
<evidence type="ECO:0000256" key="2">
    <source>
        <dbReference type="ARBA" id="ARBA00012438"/>
    </source>
</evidence>
<dbReference type="InterPro" id="IPR003594">
    <property type="entry name" value="HATPase_dom"/>
</dbReference>
<comment type="caution">
    <text evidence="10">The sequence shown here is derived from an EMBL/GenBank/DDBJ whole genome shotgun (WGS) entry which is preliminary data.</text>
</comment>
<keyword evidence="5" id="KW-0418">Kinase</keyword>
<dbReference type="Gene3D" id="3.30.565.10">
    <property type="entry name" value="Histidine kinase-like ATPase, C-terminal domain"/>
    <property type="match status" value="1"/>
</dbReference>
<dbReference type="EC" id="2.7.13.3" evidence="2"/>
<dbReference type="SUPFAM" id="SSF47384">
    <property type="entry name" value="Homodimeric domain of signal transducing histidine kinase"/>
    <property type="match status" value="1"/>
</dbReference>
<dbReference type="PANTHER" id="PTHR43047:SF9">
    <property type="entry name" value="HISTIDINE KINASE"/>
    <property type="match status" value="1"/>
</dbReference>
<protein>
    <recommendedName>
        <fullName evidence="2">histidine kinase</fullName>
        <ecNumber evidence="2">2.7.13.3</ecNumber>
    </recommendedName>
</protein>
<dbReference type="InterPro" id="IPR005467">
    <property type="entry name" value="His_kinase_dom"/>
</dbReference>
<evidence type="ECO:0000256" key="3">
    <source>
        <dbReference type="ARBA" id="ARBA00022553"/>
    </source>
</evidence>
<evidence type="ECO:0000256" key="6">
    <source>
        <dbReference type="PROSITE-ProRule" id="PRU00169"/>
    </source>
</evidence>
<name>A0A5A9W8B2_9GAMM</name>
<dbReference type="PROSITE" id="PS50109">
    <property type="entry name" value="HIS_KIN"/>
    <property type="match status" value="1"/>
</dbReference>
<comment type="catalytic activity">
    <reaction evidence="1">
        <text>ATP + protein L-histidine = ADP + protein N-phospho-L-histidine.</text>
        <dbReference type="EC" id="2.7.13.3"/>
    </reaction>
</comment>
<evidence type="ECO:0000256" key="1">
    <source>
        <dbReference type="ARBA" id="ARBA00000085"/>
    </source>
</evidence>
<proteinExistence type="predicted"/>
<dbReference type="InterPro" id="IPR004358">
    <property type="entry name" value="Sig_transdc_His_kin-like_C"/>
</dbReference>
<dbReference type="NCBIfam" id="NF041832">
    <property type="entry name" value="near_NosP_CTERM"/>
    <property type="match status" value="1"/>
</dbReference>
<dbReference type="GO" id="GO:0000155">
    <property type="term" value="F:phosphorelay sensor kinase activity"/>
    <property type="evidence" value="ECO:0007669"/>
    <property type="project" value="InterPro"/>
</dbReference>
<gene>
    <name evidence="10" type="ORF">E1H14_01330</name>
</gene>
<sequence>MKKPSDTEQDSRFADLIGLGDQSTRKTYYRELLQLNEELEQRVEQRTQELTELNQRLSQEVAIRRAAEVAMAEAKEQAEEANRSKDRYLAAASHDLLQPLNAARLLVAALRERTLPETEKQLVEGLHLSLEGAEQLLADLLDISKLDQQALKADPELFPLARLVSSMRAEFSSVAQDRALQFRITPFSADWHLYTDLRLLSRILRNLLTNAFRYTDQGGVLLGFRRRQDQLEIQVWDTGCGIPVEQQQAVFREFHQLQGRRQNRGGVGLGLAIVERMARMLEHPVQLKSRAGRGSCFSIRVPLRVMAPAPLQPLQALNYLSDSDHLAGKRLLVIDNEPSIQSSMRALLSGWGCQVWVASDLPSARQVLLEGSIDLLLIDYHLDEGEDGLTLLHHLRQDGMQQPALMVTADRSLHTRQAFRDAQIPVLNKPVKPGKLRALISHLLV</sequence>
<evidence type="ECO:0000259" key="9">
    <source>
        <dbReference type="PROSITE" id="PS50110"/>
    </source>
</evidence>
<evidence type="ECO:0000256" key="5">
    <source>
        <dbReference type="ARBA" id="ARBA00022777"/>
    </source>
</evidence>
<keyword evidence="7" id="KW-0175">Coiled coil</keyword>
<dbReference type="Pfam" id="PF00512">
    <property type="entry name" value="HisKA"/>
    <property type="match status" value="1"/>
</dbReference>
<dbReference type="Proteomes" id="UP000325302">
    <property type="component" value="Unassembled WGS sequence"/>
</dbReference>
<dbReference type="RefSeq" id="WP_149389644.1">
    <property type="nucleotide sequence ID" value="NZ_SMRS01000001.1"/>
</dbReference>
<dbReference type="InterPro" id="IPR003661">
    <property type="entry name" value="HisK_dim/P_dom"/>
</dbReference>
<dbReference type="CDD" id="cd00156">
    <property type="entry name" value="REC"/>
    <property type="match status" value="1"/>
</dbReference>
<dbReference type="PRINTS" id="PR00344">
    <property type="entry name" value="BCTRLSENSOR"/>
</dbReference>
<feature type="domain" description="Histidine kinase" evidence="8">
    <location>
        <begin position="91"/>
        <end position="305"/>
    </location>
</feature>